<reference evidence="2" key="1">
    <citation type="submission" date="2016-10" db="EMBL/GenBank/DDBJ databases">
        <authorList>
            <person name="Varghese N."/>
            <person name="Submissions S."/>
        </authorList>
    </citation>
    <scope>NUCLEOTIDE SEQUENCE [LARGE SCALE GENOMIC DNA]</scope>
    <source>
        <strain evidence="2">DSM 5463</strain>
    </source>
</reference>
<accession>A0A1H5SWA5</accession>
<dbReference type="EMBL" id="FNUK01000004">
    <property type="protein sequence ID" value="SEF54902.1"/>
    <property type="molecule type" value="Genomic_DNA"/>
</dbReference>
<evidence type="ECO:0000313" key="1">
    <source>
        <dbReference type="EMBL" id="SEF54902.1"/>
    </source>
</evidence>
<proteinExistence type="predicted"/>
<gene>
    <name evidence="1" type="ORF">SAMN05660865_00478</name>
</gene>
<sequence length="54" mass="6295">MVAGGAGMYYEHKKIEVSTIKQKEDKLLRFDYDKCKVNLESFIIGENEKIKEAR</sequence>
<dbReference type="Proteomes" id="UP000242850">
    <property type="component" value="Unassembled WGS sequence"/>
</dbReference>
<name>A0A1H5SWA5_9CLOT</name>
<dbReference type="AlphaFoldDB" id="A0A1H5SWA5"/>
<protein>
    <submittedName>
        <fullName evidence="1">Uncharacterized protein</fullName>
    </submittedName>
</protein>
<evidence type="ECO:0000313" key="2">
    <source>
        <dbReference type="Proteomes" id="UP000242850"/>
    </source>
</evidence>
<organism evidence="1 2">
    <name type="scientific">Caloramator fervidus</name>
    <dbReference type="NCBI Taxonomy" id="29344"/>
    <lineage>
        <taxon>Bacteria</taxon>
        <taxon>Bacillati</taxon>
        <taxon>Bacillota</taxon>
        <taxon>Clostridia</taxon>
        <taxon>Eubacteriales</taxon>
        <taxon>Clostridiaceae</taxon>
        <taxon>Caloramator</taxon>
    </lineage>
</organism>
<keyword evidence="2" id="KW-1185">Reference proteome</keyword>